<dbReference type="InterPro" id="IPR005467">
    <property type="entry name" value="His_kinase_dom"/>
</dbReference>
<evidence type="ECO:0000313" key="12">
    <source>
        <dbReference type="EMBL" id="KKN57336.1"/>
    </source>
</evidence>
<dbReference type="InterPro" id="IPR013727">
    <property type="entry name" value="2CSK_N"/>
</dbReference>
<evidence type="ECO:0000256" key="4">
    <source>
        <dbReference type="ARBA" id="ARBA00022679"/>
    </source>
</evidence>
<name>A0A0F9U7W1_9ZZZZ</name>
<dbReference type="Gene3D" id="1.10.287.130">
    <property type="match status" value="1"/>
</dbReference>
<dbReference type="Pfam" id="PF08521">
    <property type="entry name" value="2CSK_N"/>
    <property type="match status" value="1"/>
</dbReference>
<dbReference type="Gene3D" id="3.30.565.10">
    <property type="entry name" value="Histidine kinase-like ATPase, C-terminal domain"/>
    <property type="match status" value="1"/>
</dbReference>
<dbReference type="Pfam" id="PF02518">
    <property type="entry name" value="HATPase_c"/>
    <property type="match status" value="1"/>
</dbReference>
<dbReference type="InterPro" id="IPR036890">
    <property type="entry name" value="HATPase_C_sf"/>
</dbReference>
<keyword evidence="3" id="KW-0597">Phosphoprotein</keyword>
<dbReference type="CDD" id="cd00075">
    <property type="entry name" value="HATPase"/>
    <property type="match status" value="1"/>
</dbReference>
<proteinExistence type="predicted"/>
<dbReference type="InterPro" id="IPR003660">
    <property type="entry name" value="HAMP_dom"/>
</dbReference>
<dbReference type="InterPro" id="IPR050428">
    <property type="entry name" value="TCS_sensor_his_kinase"/>
</dbReference>
<dbReference type="GO" id="GO:0005886">
    <property type="term" value="C:plasma membrane"/>
    <property type="evidence" value="ECO:0007669"/>
    <property type="project" value="TreeGrafter"/>
</dbReference>
<evidence type="ECO:0000256" key="1">
    <source>
        <dbReference type="ARBA" id="ARBA00000085"/>
    </source>
</evidence>
<keyword evidence="7 9" id="KW-1133">Transmembrane helix</keyword>
<dbReference type="SMART" id="SM00387">
    <property type="entry name" value="HATPase_c"/>
    <property type="match status" value="1"/>
</dbReference>
<keyword evidence="4" id="KW-0808">Transferase</keyword>
<comment type="catalytic activity">
    <reaction evidence="1">
        <text>ATP + protein L-histidine = ADP + protein N-phospho-L-histidine.</text>
        <dbReference type="EC" id="2.7.13.3"/>
    </reaction>
</comment>
<evidence type="ECO:0000256" key="9">
    <source>
        <dbReference type="SAM" id="Phobius"/>
    </source>
</evidence>
<evidence type="ECO:0000256" key="8">
    <source>
        <dbReference type="ARBA" id="ARBA00023012"/>
    </source>
</evidence>
<dbReference type="PROSITE" id="PS50885">
    <property type="entry name" value="HAMP"/>
    <property type="match status" value="1"/>
</dbReference>
<feature type="transmembrane region" description="Helical" evidence="9">
    <location>
        <begin position="12"/>
        <end position="35"/>
    </location>
</feature>
<dbReference type="Pfam" id="PF00512">
    <property type="entry name" value="HisKA"/>
    <property type="match status" value="1"/>
</dbReference>
<protein>
    <recommendedName>
        <fullName evidence="2">histidine kinase</fullName>
        <ecNumber evidence="2">2.7.13.3</ecNumber>
    </recommendedName>
</protein>
<dbReference type="SUPFAM" id="SSF55874">
    <property type="entry name" value="ATPase domain of HSP90 chaperone/DNA topoisomerase II/histidine kinase"/>
    <property type="match status" value="1"/>
</dbReference>
<evidence type="ECO:0000256" key="5">
    <source>
        <dbReference type="ARBA" id="ARBA00022692"/>
    </source>
</evidence>
<dbReference type="EMBL" id="LAZR01000808">
    <property type="protein sequence ID" value="KKN57336.1"/>
    <property type="molecule type" value="Genomic_DNA"/>
</dbReference>
<dbReference type="GO" id="GO:0000155">
    <property type="term" value="F:phosphorelay sensor kinase activity"/>
    <property type="evidence" value="ECO:0007669"/>
    <property type="project" value="InterPro"/>
</dbReference>
<dbReference type="PANTHER" id="PTHR45436:SF1">
    <property type="entry name" value="SENSOR PROTEIN QSEC"/>
    <property type="match status" value="1"/>
</dbReference>
<feature type="transmembrane region" description="Helical" evidence="9">
    <location>
        <begin position="171"/>
        <end position="194"/>
    </location>
</feature>
<evidence type="ECO:0000259" key="11">
    <source>
        <dbReference type="PROSITE" id="PS50885"/>
    </source>
</evidence>
<evidence type="ECO:0000256" key="2">
    <source>
        <dbReference type="ARBA" id="ARBA00012438"/>
    </source>
</evidence>
<dbReference type="CDD" id="cd00082">
    <property type="entry name" value="HisKA"/>
    <property type="match status" value="1"/>
</dbReference>
<evidence type="ECO:0000256" key="6">
    <source>
        <dbReference type="ARBA" id="ARBA00022777"/>
    </source>
</evidence>
<evidence type="ECO:0000259" key="10">
    <source>
        <dbReference type="PROSITE" id="PS50109"/>
    </source>
</evidence>
<comment type="caution">
    <text evidence="12">The sequence shown here is derived from an EMBL/GenBank/DDBJ whole genome shotgun (WGS) entry which is preliminary data.</text>
</comment>
<dbReference type="SMART" id="SM00388">
    <property type="entry name" value="HisKA"/>
    <property type="match status" value="1"/>
</dbReference>
<evidence type="ECO:0000256" key="7">
    <source>
        <dbReference type="ARBA" id="ARBA00022989"/>
    </source>
</evidence>
<dbReference type="InterPro" id="IPR003594">
    <property type="entry name" value="HATPase_dom"/>
</dbReference>
<dbReference type="InterPro" id="IPR003661">
    <property type="entry name" value="HisK_dim/P_dom"/>
</dbReference>
<dbReference type="AlphaFoldDB" id="A0A0F9U7W1"/>
<dbReference type="PANTHER" id="PTHR45436">
    <property type="entry name" value="SENSOR HISTIDINE KINASE YKOH"/>
    <property type="match status" value="1"/>
</dbReference>
<dbReference type="SUPFAM" id="SSF47384">
    <property type="entry name" value="Homodimeric domain of signal transducing histidine kinase"/>
    <property type="match status" value="1"/>
</dbReference>
<dbReference type="PROSITE" id="PS50109">
    <property type="entry name" value="HIS_KIN"/>
    <property type="match status" value="1"/>
</dbReference>
<keyword evidence="6" id="KW-0418">Kinase</keyword>
<feature type="domain" description="Histidine kinase" evidence="10">
    <location>
        <begin position="250"/>
        <end position="464"/>
    </location>
</feature>
<dbReference type="InterPro" id="IPR036097">
    <property type="entry name" value="HisK_dim/P_sf"/>
</dbReference>
<accession>A0A0F9U7W1</accession>
<sequence>MNGEAVTSTTSITLRLSAMLTTVIALAVGATIYAAHQYGRAAATEAFDQLLTGAALQISERIFVVEGMPQVDVPVSAFELLSLGGAERVFYRIASPSGETLTGYDDFPLPPGGANGLEPIAYDATFRGADVRALMLPRRLAERQIRGDVSIVVGQTMESRDALAERITTRAAAVIGAAGLAILILALVAMRIALRPLDRVQKAILERDTKDLSPFQIGVPAEVTALVTAINRFMGRLDRRVQTIQNFVADAAHQIRTPIAALRAQADLAIDETDPERLRTLHRRIRARAIGLSRLTDQLLSQALVTHRADTERLTPIDLRRVAIDAEREIRLVSNNDADAIGLDLSEYPVMVAGDGFSLREAVKNLLNNALAHGKPPILLTVYAKNIGREGAHGLIRVRDHGTGLPRDMAGAIGQRFRANPDKPESAGLGLAIVREVALSHRGRIVVERDAGSFAIGLTLPLEYTGQTREASR</sequence>
<organism evidence="12">
    <name type="scientific">marine sediment metagenome</name>
    <dbReference type="NCBI Taxonomy" id="412755"/>
    <lineage>
        <taxon>unclassified sequences</taxon>
        <taxon>metagenomes</taxon>
        <taxon>ecological metagenomes</taxon>
    </lineage>
</organism>
<gene>
    <name evidence="12" type="ORF">LCGC14_0563170</name>
</gene>
<dbReference type="EC" id="2.7.13.3" evidence="2"/>
<reference evidence="12" key="1">
    <citation type="journal article" date="2015" name="Nature">
        <title>Complex archaea that bridge the gap between prokaryotes and eukaryotes.</title>
        <authorList>
            <person name="Spang A."/>
            <person name="Saw J.H."/>
            <person name="Jorgensen S.L."/>
            <person name="Zaremba-Niedzwiedzka K."/>
            <person name="Martijn J."/>
            <person name="Lind A.E."/>
            <person name="van Eijk R."/>
            <person name="Schleper C."/>
            <person name="Guy L."/>
            <person name="Ettema T.J."/>
        </authorList>
    </citation>
    <scope>NUCLEOTIDE SEQUENCE</scope>
</reference>
<keyword evidence="8" id="KW-0902">Two-component regulatory system</keyword>
<keyword evidence="9" id="KW-0472">Membrane</keyword>
<feature type="domain" description="HAMP" evidence="11">
    <location>
        <begin position="191"/>
        <end position="242"/>
    </location>
</feature>
<evidence type="ECO:0000256" key="3">
    <source>
        <dbReference type="ARBA" id="ARBA00022553"/>
    </source>
</evidence>
<keyword evidence="5 9" id="KW-0812">Transmembrane</keyword>